<keyword evidence="5" id="KW-1185">Reference proteome</keyword>
<dbReference type="PANTHER" id="PTHR30204:SF58">
    <property type="entry name" value="HTH-TYPE TRANSCRIPTIONAL REGULATOR YFMP"/>
    <property type="match status" value="1"/>
</dbReference>
<dbReference type="Pfam" id="PF13411">
    <property type="entry name" value="MerR_1"/>
    <property type="match status" value="1"/>
</dbReference>
<feature type="domain" description="HTH merR-type" evidence="3">
    <location>
        <begin position="35"/>
        <end position="102"/>
    </location>
</feature>
<dbReference type="Gene3D" id="1.10.1660.10">
    <property type="match status" value="1"/>
</dbReference>
<evidence type="ECO:0000313" key="4">
    <source>
        <dbReference type="EMBL" id="MDY8109569.1"/>
    </source>
</evidence>
<keyword evidence="1 4" id="KW-0238">DNA-binding</keyword>
<dbReference type="CDD" id="cd04776">
    <property type="entry name" value="HTH_GnyR"/>
    <property type="match status" value="1"/>
</dbReference>
<dbReference type="SUPFAM" id="SSF46955">
    <property type="entry name" value="Putative DNA-binding domain"/>
    <property type="match status" value="1"/>
</dbReference>
<name>A0ABU5I437_9HYPH</name>
<dbReference type="PANTHER" id="PTHR30204">
    <property type="entry name" value="REDOX-CYCLING DRUG-SENSING TRANSCRIPTIONAL ACTIVATOR SOXR"/>
    <property type="match status" value="1"/>
</dbReference>
<comment type="caution">
    <text evidence="4">The sequence shown here is derived from an EMBL/GenBank/DDBJ whole genome shotgun (WGS) entry which is preliminary data.</text>
</comment>
<feature type="coiled-coil region" evidence="2">
    <location>
        <begin position="110"/>
        <end position="137"/>
    </location>
</feature>
<keyword evidence="2" id="KW-0175">Coiled coil</keyword>
<reference evidence="4 5" key="1">
    <citation type="submission" date="2023-12" db="EMBL/GenBank/DDBJ databases">
        <title>Description of Novel Strain Fulvimarina sp. 2208YS6-2-32 isolated from Uroteuthis (Photololigo) edulis.</title>
        <authorList>
            <person name="Park J.-S."/>
        </authorList>
    </citation>
    <scope>NUCLEOTIDE SEQUENCE [LARGE SCALE GENOMIC DNA]</scope>
    <source>
        <strain evidence="4 5">2208YS6-2-32</strain>
    </source>
</reference>
<protein>
    <submittedName>
        <fullName evidence="4">MerR family DNA-binding transcriptional regulator</fullName>
    </submittedName>
</protein>
<evidence type="ECO:0000256" key="2">
    <source>
        <dbReference type="SAM" id="Coils"/>
    </source>
</evidence>
<dbReference type="InterPro" id="IPR000551">
    <property type="entry name" value="MerR-type_HTH_dom"/>
</dbReference>
<sequence>MAPVQHTRQPQDEEGVVDIDFLLGLKDNGSAEQETYRIGDLAREFGVTLRTLRFYEDRGLLSPKRRGTTRFYDKQDRARLRLVLLAKVLGFSLTEARQLIDLYHQPDGKRKQLELALERFEEQQVILQEQRREIDDSIAAMDLTMKVARDQLKAMGGSGEA</sequence>
<dbReference type="InterPro" id="IPR009061">
    <property type="entry name" value="DNA-bd_dom_put_sf"/>
</dbReference>
<dbReference type="InterPro" id="IPR047057">
    <property type="entry name" value="MerR_fam"/>
</dbReference>
<proteinExistence type="predicted"/>
<dbReference type="EMBL" id="JAXLPB010000003">
    <property type="protein sequence ID" value="MDY8109569.1"/>
    <property type="molecule type" value="Genomic_DNA"/>
</dbReference>
<dbReference type="PROSITE" id="PS50937">
    <property type="entry name" value="HTH_MERR_2"/>
    <property type="match status" value="1"/>
</dbReference>
<dbReference type="RefSeq" id="WP_322187054.1">
    <property type="nucleotide sequence ID" value="NZ_JAXLPB010000003.1"/>
</dbReference>
<dbReference type="Proteomes" id="UP001294412">
    <property type="component" value="Unassembled WGS sequence"/>
</dbReference>
<accession>A0ABU5I437</accession>
<gene>
    <name evidence="4" type="ORF">U0C82_10510</name>
</gene>
<organism evidence="4 5">
    <name type="scientific">Fulvimarina uroteuthidis</name>
    <dbReference type="NCBI Taxonomy" id="3098149"/>
    <lineage>
        <taxon>Bacteria</taxon>
        <taxon>Pseudomonadati</taxon>
        <taxon>Pseudomonadota</taxon>
        <taxon>Alphaproteobacteria</taxon>
        <taxon>Hyphomicrobiales</taxon>
        <taxon>Aurantimonadaceae</taxon>
        <taxon>Fulvimarina</taxon>
    </lineage>
</organism>
<evidence type="ECO:0000313" key="5">
    <source>
        <dbReference type="Proteomes" id="UP001294412"/>
    </source>
</evidence>
<evidence type="ECO:0000256" key="1">
    <source>
        <dbReference type="ARBA" id="ARBA00023125"/>
    </source>
</evidence>
<dbReference type="SMART" id="SM00422">
    <property type="entry name" value="HTH_MERR"/>
    <property type="match status" value="1"/>
</dbReference>
<dbReference type="GO" id="GO:0003677">
    <property type="term" value="F:DNA binding"/>
    <property type="evidence" value="ECO:0007669"/>
    <property type="project" value="UniProtKB-KW"/>
</dbReference>
<evidence type="ECO:0000259" key="3">
    <source>
        <dbReference type="PROSITE" id="PS50937"/>
    </source>
</evidence>